<feature type="transmembrane region" description="Helical" evidence="7">
    <location>
        <begin position="1086"/>
        <end position="1109"/>
    </location>
</feature>
<evidence type="ECO:0000313" key="10">
    <source>
        <dbReference type="Proteomes" id="UP001152747"/>
    </source>
</evidence>
<accession>A0A9P1N0B1</accession>
<evidence type="ECO:0000256" key="5">
    <source>
        <dbReference type="ARBA" id="ARBA00022989"/>
    </source>
</evidence>
<feature type="transmembrane region" description="Helical" evidence="7">
    <location>
        <begin position="1121"/>
        <end position="1144"/>
    </location>
</feature>
<feature type="transmembrane region" description="Helical" evidence="7">
    <location>
        <begin position="425"/>
        <end position="447"/>
    </location>
</feature>
<keyword evidence="2 7" id="KW-0812">Transmembrane</keyword>
<dbReference type="InterPro" id="IPR003593">
    <property type="entry name" value="AAA+_ATPase"/>
</dbReference>
<feature type="domain" description="ABC transporter" evidence="8">
    <location>
        <begin position="497"/>
        <end position="729"/>
    </location>
</feature>
<dbReference type="PROSITE" id="PS00211">
    <property type="entry name" value="ABC_TRANSPORTER_1"/>
    <property type="match status" value="2"/>
</dbReference>
<dbReference type="PROSITE" id="PS50893">
    <property type="entry name" value="ABC_TRANSPORTER_2"/>
    <property type="match status" value="2"/>
</dbReference>
<sequence>MRQFLLLIRKDFILMRRNKLWTFFEIFVPIIIMGLIMFGLFKMRDELNSETQPTSFNPIFINGTKSDFDDSGIYYNYWCGQTDLRFGYSSKNGNLSNARTIISAFGKRIKNSKVNVELVEGSKENDLIFALENDVKNGSGCRVNTFIGAVIFDEIDFTNKILKYRLYIPDRNDENWNFDKNWMYPYGKREEPLYPNPIYYSSAFLTFQHAIESSFLEIAKPSNGSRNPGIELQALPEPSIKNEFMVTFIDSFPSTFALIIFINVVHITREISTENEGVKPYLSAMGLSTPMFYLTHIIVSFAKYLPIIFIVAIPLSMIITLLDIFPLILLFLLFGLGAITLGAMVASFFKTGNNSVKGILIVWGIAIAIPMIYKPEIDNYPICILYGLNIHGAFKLAIEAIMTHLKRERNLSVFTMFDDLKYEFPFGFALLLMIFDCLWMFCVAMLVDKMRTSTDFNWRTLLCWKKSNLKQQNNQDINILEGSNEIDRARSSAESGIVVKNLVKIWSSTGERAVDGLSFEAKQGQVSVLLGHNGAGKSTTFQSLSGIIQPTYGEIKINDRNVVGNGSSTCEFIGLCPQYNPLYNKLTVEEHLWLVNGLKGKQADNNFTQEMNRLLQDVKLGDKKNELSSNLSGGMKRKLCVCMALIGSSEVVLLDEPTAGMDPGARKDVQDLLEREKQNRTILLTTHYMDEAERLGDWILIMSHGKLVSSGTTKFLKQKYGTGYLLTVVLDVNGDKEKMSCILEEVCQYYVPGAKRGERHGQQIEIVLPESNKTTFSFLFKALEAIQIKDLEHPVFSKMPSTLRQKLRFLNTTSFGLSLNTLEQVFITVGDRVEQAIGEGKTNENRESFDKFIRSQSNCPEKSGFSKVFSQMIAIFRKKLLYTFRKWGNLIGQVVVPIFLVLLIVLLSKKKSGIDNKVISGRKLDLTSTRVIWNGNNQNEKIRKILDSEPVKFIHNDFSDNLLNITNKLKGELPPAGFGFSYGNVTLFNLRSYHVTPALISLTNRARLMDSVDSKIPIIESTIVKVSTDIPSEFNEYEKIAKGILTPTMILVLAMITSSFVMFLVDERVSMFAHQQFLTGVSPITFYGVSFIFDFLMYSAVCGICFGIISMSDLVPANFDIVIMFSFIFFFASVPFVYAVSLLFDSPSKANVLLIIYQIVISGVIAIFLYLVMPILVANQKLDEFWEKSFKLLFNFIMPAYAFANAMLIAPFAPPTLSKADLLSFAIQISSESFVAIFLVQHDFPPCEAVGREDARANNANPNDYALVIKNLNKKFGKFTAVDNLNLVIEQKECFGLLGVNGAGKTTTFNILTGQAFSTSGMATIGGRDVTERVSIGYCPQFDALLLDLTGREVLEILGQMHGFKNYREKANLVLDCVGMQKHSNKQIRYYSGGQKRKISVGVALLSPTQMIILDEPTAGIDPKARREIWELLIWTRQNSNSALMLTSHSMDECEALCSRIAVLNRGKLIAIGTSQELKSLYGNNYTMTLTLNNVDDRQKIVHEVKNRIPNSVLRTPETNKTVNLVWQIPKNPQDQWSEKFEMVQNLAKTLDVNDYILSQSSLEETFLRLPGVKE</sequence>
<dbReference type="SMART" id="SM00382">
    <property type="entry name" value="AAA"/>
    <property type="match status" value="2"/>
</dbReference>
<dbReference type="GO" id="GO:0016020">
    <property type="term" value="C:membrane"/>
    <property type="evidence" value="ECO:0007669"/>
    <property type="project" value="UniProtKB-SubCell"/>
</dbReference>
<evidence type="ECO:0000313" key="9">
    <source>
        <dbReference type="EMBL" id="CAI5445253.1"/>
    </source>
</evidence>
<dbReference type="CDD" id="cd03263">
    <property type="entry name" value="ABC_subfamily_A"/>
    <property type="match status" value="2"/>
</dbReference>
<keyword evidence="10" id="KW-1185">Reference proteome</keyword>
<evidence type="ECO:0000256" key="7">
    <source>
        <dbReference type="SAM" id="Phobius"/>
    </source>
</evidence>
<evidence type="ECO:0000256" key="4">
    <source>
        <dbReference type="ARBA" id="ARBA00022840"/>
    </source>
</evidence>
<evidence type="ECO:0000256" key="6">
    <source>
        <dbReference type="ARBA" id="ARBA00023136"/>
    </source>
</evidence>
<feature type="transmembrane region" description="Helical" evidence="7">
    <location>
        <begin position="329"/>
        <end position="349"/>
    </location>
</feature>
<feature type="transmembrane region" description="Helical" evidence="7">
    <location>
        <begin position="385"/>
        <end position="405"/>
    </location>
</feature>
<keyword evidence="4" id="KW-0067">ATP-binding</keyword>
<dbReference type="EMBL" id="CANHGI010000003">
    <property type="protein sequence ID" value="CAI5445253.1"/>
    <property type="molecule type" value="Genomic_DNA"/>
</dbReference>
<dbReference type="Proteomes" id="UP001152747">
    <property type="component" value="Unassembled WGS sequence"/>
</dbReference>
<evidence type="ECO:0000256" key="1">
    <source>
        <dbReference type="ARBA" id="ARBA00004141"/>
    </source>
</evidence>
<dbReference type="OrthoDB" id="10255969at2759"/>
<comment type="subcellular location">
    <subcellularLocation>
        <location evidence="1">Membrane</location>
        <topology evidence="1">Multi-pass membrane protein</topology>
    </subcellularLocation>
</comment>
<feature type="transmembrane region" description="Helical" evidence="7">
    <location>
        <begin position="1151"/>
        <end position="1172"/>
    </location>
</feature>
<dbReference type="FunFam" id="3.40.50.300:FF:001598">
    <property type="entry name" value="ABC transporter ced-7"/>
    <property type="match status" value="1"/>
</dbReference>
<feature type="transmembrane region" description="Helical" evidence="7">
    <location>
        <begin position="304"/>
        <end position="322"/>
    </location>
</feature>
<comment type="caution">
    <text evidence="9">The sequence shown here is derived from an EMBL/GenBank/DDBJ whole genome shotgun (WGS) entry which is preliminary data.</text>
</comment>
<gene>
    <name evidence="9" type="ORF">CAMP_LOCUS7890</name>
</gene>
<dbReference type="Pfam" id="PF12698">
    <property type="entry name" value="ABC2_membrane_3"/>
    <property type="match status" value="2"/>
</dbReference>
<feature type="transmembrane region" description="Helical" evidence="7">
    <location>
        <begin position="20"/>
        <end position="41"/>
    </location>
</feature>
<name>A0A9P1N0B1_9PELO</name>
<dbReference type="InterPro" id="IPR017871">
    <property type="entry name" value="ABC_transporter-like_CS"/>
</dbReference>
<dbReference type="GO" id="GO:0140359">
    <property type="term" value="F:ABC-type transporter activity"/>
    <property type="evidence" value="ECO:0007669"/>
    <property type="project" value="InterPro"/>
</dbReference>
<dbReference type="InterPro" id="IPR013525">
    <property type="entry name" value="ABC2_TM"/>
</dbReference>
<proteinExistence type="predicted"/>
<reference evidence="9" key="1">
    <citation type="submission" date="2022-11" db="EMBL/GenBank/DDBJ databases">
        <authorList>
            <person name="Kikuchi T."/>
        </authorList>
    </citation>
    <scope>NUCLEOTIDE SEQUENCE</scope>
    <source>
        <strain evidence="9">PS1010</strain>
    </source>
</reference>
<dbReference type="GO" id="GO:0016887">
    <property type="term" value="F:ATP hydrolysis activity"/>
    <property type="evidence" value="ECO:0007669"/>
    <property type="project" value="InterPro"/>
</dbReference>
<evidence type="ECO:0000256" key="2">
    <source>
        <dbReference type="ARBA" id="ARBA00022692"/>
    </source>
</evidence>
<dbReference type="InterPro" id="IPR003439">
    <property type="entry name" value="ABC_transporter-like_ATP-bd"/>
</dbReference>
<evidence type="ECO:0000256" key="3">
    <source>
        <dbReference type="ARBA" id="ARBA00022741"/>
    </source>
</evidence>
<keyword evidence="3" id="KW-0547">Nucleotide-binding</keyword>
<feature type="transmembrane region" description="Helical" evidence="7">
    <location>
        <begin position="887"/>
        <end position="907"/>
    </location>
</feature>
<dbReference type="SUPFAM" id="SSF52540">
    <property type="entry name" value="P-loop containing nucleoside triphosphate hydrolases"/>
    <property type="match status" value="2"/>
</dbReference>
<keyword evidence="5 7" id="KW-1133">Transmembrane helix</keyword>
<dbReference type="GO" id="GO:0005524">
    <property type="term" value="F:ATP binding"/>
    <property type="evidence" value="ECO:0007669"/>
    <property type="project" value="UniProtKB-KW"/>
</dbReference>
<dbReference type="GO" id="GO:0005319">
    <property type="term" value="F:lipid transporter activity"/>
    <property type="evidence" value="ECO:0007669"/>
    <property type="project" value="TreeGrafter"/>
</dbReference>
<dbReference type="Gene3D" id="3.40.50.300">
    <property type="entry name" value="P-loop containing nucleotide triphosphate hydrolases"/>
    <property type="match status" value="2"/>
</dbReference>
<dbReference type="InterPro" id="IPR026082">
    <property type="entry name" value="ABCA"/>
</dbReference>
<feature type="transmembrane region" description="Helical" evidence="7">
    <location>
        <begin position="1044"/>
        <end position="1065"/>
    </location>
</feature>
<protein>
    <recommendedName>
        <fullName evidence="8">ABC transporter domain-containing protein</fullName>
    </recommendedName>
</protein>
<feature type="transmembrane region" description="Helical" evidence="7">
    <location>
        <begin position="1192"/>
        <end position="1210"/>
    </location>
</feature>
<dbReference type="PANTHER" id="PTHR19229">
    <property type="entry name" value="ATP-BINDING CASSETTE TRANSPORTER SUBFAMILY A ABCA"/>
    <property type="match status" value="1"/>
</dbReference>
<feature type="transmembrane region" description="Helical" evidence="7">
    <location>
        <begin position="244"/>
        <end position="268"/>
    </location>
</feature>
<dbReference type="FunFam" id="3.40.50.300:FF:000933">
    <property type="entry name" value="ABC transporter A family member 7"/>
    <property type="match status" value="1"/>
</dbReference>
<dbReference type="InterPro" id="IPR027417">
    <property type="entry name" value="P-loop_NTPase"/>
</dbReference>
<evidence type="ECO:0000259" key="8">
    <source>
        <dbReference type="PROSITE" id="PS50893"/>
    </source>
</evidence>
<feature type="transmembrane region" description="Helical" evidence="7">
    <location>
        <begin position="355"/>
        <end position="373"/>
    </location>
</feature>
<keyword evidence="6 7" id="KW-0472">Membrane</keyword>
<organism evidence="9 10">
    <name type="scientific">Caenorhabditis angaria</name>
    <dbReference type="NCBI Taxonomy" id="860376"/>
    <lineage>
        <taxon>Eukaryota</taxon>
        <taxon>Metazoa</taxon>
        <taxon>Ecdysozoa</taxon>
        <taxon>Nematoda</taxon>
        <taxon>Chromadorea</taxon>
        <taxon>Rhabditida</taxon>
        <taxon>Rhabditina</taxon>
        <taxon>Rhabditomorpha</taxon>
        <taxon>Rhabditoidea</taxon>
        <taxon>Rhabditidae</taxon>
        <taxon>Peloderinae</taxon>
        <taxon>Caenorhabditis</taxon>
    </lineage>
</organism>
<feature type="domain" description="ABC transporter" evidence="8">
    <location>
        <begin position="1267"/>
        <end position="1491"/>
    </location>
</feature>
<dbReference type="Pfam" id="PF00005">
    <property type="entry name" value="ABC_tran"/>
    <property type="match status" value="2"/>
</dbReference>
<dbReference type="PANTHER" id="PTHR19229:SF271">
    <property type="entry name" value="ABC TRANSPORTER CED-7"/>
    <property type="match status" value="1"/>
</dbReference>